<proteinExistence type="predicted"/>
<accession>A0A7Y1MFV1</accession>
<organism evidence="1 2">
    <name type="scientific">Pseudomonas lactis</name>
    <dbReference type="NCBI Taxonomy" id="1615674"/>
    <lineage>
        <taxon>Bacteria</taxon>
        <taxon>Pseudomonadati</taxon>
        <taxon>Pseudomonadota</taxon>
        <taxon>Gammaproteobacteria</taxon>
        <taxon>Pseudomonadales</taxon>
        <taxon>Pseudomonadaceae</taxon>
        <taxon>Pseudomonas</taxon>
    </lineage>
</organism>
<dbReference type="GeneID" id="45734094"/>
<evidence type="ECO:0000313" key="2">
    <source>
        <dbReference type="Proteomes" id="UP000586252"/>
    </source>
</evidence>
<reference evidence="1 2" key="1">
    <citation type="journal article" date="2020" name="Front. Microbiol.">
        <title>Genetic Organization of the aprX-lipA2 Operon Affects the Proteolytic Potential of Pseudomonas Species in Milk.</title>
        <authorList>
            <person name="Maier C."/>
            <person name="Huptas C."/>
            <person name="von Neubeck M."/>
            <person name="Scherer S."/>
            <person name="Wenning M."/>
            <person name="Lucking G."/>
        </authorList>
    </citation>
    <scope>NUCLEOTIDE SEQUENCE [LARGE SCALE GENOMIC DNA]</scope>
    <source>
        <strain evidence="1 2">WS 5404</strain>
    </source>
</reference>
<sequence>MWKKARKAIYWTVGIFLVVIAGSIGKQLGGEIFKPSKAETLRKLTTQAAAQINAQAPKKVDEITTLVRAEATMGSKLTTYYTLENYDSYAKDFSLDRVKLAATQNACNKKGSGGKSPLSLGLTYAYVYSRENGSAIGRFEVSQRDCFPTK</sequence>
<gene>
    <name evidence="1" type="ORF">HBO30_20125</name>
</gene>
<dbReference type="AlphaFoldDB" id="A0A7Y1MFV1"/>
<name>A0A7Y1MFV1_9PSED</name>
<comment type="caution">
    <text evidence="1">The sequence shown here is derived from an EMBL/GenBank/DDBJ whole genome shotgun (WGS) entry which is preliminary data.</text>
</comment>
<dbReference type="RefSeq" id="WP_057710789.1">
    <property type="nucleotide sequence ID" value="NZ_JAAQYI010000011.1"/>
</dbReference>
<dbReference type="Proteomes" id="UP000586252">
    <property type="component" value="Unassembled WGS sequence"/>
</dbReference>
<protein>
    <submittedName>
        <fullName evidence="1">Uncharacterized protein</fullName>
    </submittedName>
</protein>
<evidence type="ECO:0000313" key="1">
    <source>
        <dbReference type="EMBL" id="NNA81027.1"/>
    </source>
</evidence>
<dbReference type="EMBL" id="JAAQYI010000011">
    <property type="protein sequence ID" value="NNA81027.1"/>
    <property type="molecule type" value="Genomic_DNA"/>
</dbReference>
<dbReference type="Gene3D" id="3.30.300.250">
    <property type="match status" value="1"/>
</dbReference>